<dbReference type="AlphaFoldDB" id="E6MHP9"/>
<accession>E6MHP9</accession>
<keyword evidence="3" id="KW-1185">Reference proteome</keyword>
<dbReference type="HOGENOM" id="CLU_163878_0_0_9"/>
<dbReference type="InterPro" id="IPR011576">
    <property type="entry name" value="Pyridox_Oxase_N"/>
</dbReference>
<dbReference type="STRING" id="887929.HMP0721_1534"/>
<sequence>MGRLAVRQPALSKGENMSVLNEVFYDCIAHDGMVAVATASAEGIPHMANTWNKYLIVTDDEKILIPCFGFIQTEKNNRAQPHVEITVGSPEVQGKMGMGTGCLLVGTAAFYKEGPLFDQMKSKCDFANRVLVFTPESCKQTI</sequence>
<dbReference type="Pfam" id="PF01243">
    <property type="entry name" value="PNPOx_N"/>
    <property type="match status" value="1"/>
</dbReference>
<dbReference type="eggNOG" id="COG3576">
    <property type="taxonomic scope" value="Bacteria"/>
</dbReference>
<proteinExistence type="predicted"/>
<feature type="domain" description="Pyridoxamine 5'-phosphate oxidase N-terminal" evidence="1">
    <location>
        <begin position="26"/>
        <end position="140"/>
    </location>
</feature>
<gene>
    <name evidence="2" type="ORF">HMP0721_1534</name>
</gene>
<protein>
    <submittedName>
        <fullName evidence="2">FMN-binding protein</fullName>
    </submittedName>
</protein>
<dbReference type="Proteomes" id="UP000004754">
    <property type="component" value="Unassembled WGS sequence"/>
</dbReference>
<evidence type="ECO:0000313" key="2">
    <source>
        <dbReference type="EMBL" id="EFV01371.1"/>
    </source>
</evidence>
<dbReference type="EMBL" id="AEQN01000021">
    <property type="protein sequence ID" value="EFV01371.1"/>
    <property type="molecule type" value="Genomic_DNA"/>
</dbReference>
<evidence type="ECO:0000313" key="3">
    <source>
        <dbReference type="Proteomes" id="UP000004754"/>
    </source>
</evidence>
<reference evidence="2 3" key="1">
    <citation type="submission" date="2010-12" db="EMBL/GenBank/DDBJ databases">
        <authorList>
            <person name="Muzny D."/>
            <person name="Qin X."/>
            <person name="Deng J."/>
            <person name="Jiang H."/>
            <person name="Liu Y."/>
            <person name="Qu J."/>
            <person name="Song X.-Z."/>
            <person name="Zhang L."/>
            <person name="Thornton R."/>
            <person name="Coyle M."/>
            <person name="Francisco L."/>
            <person name="Jackson L."/>
            <person name="Javaid M."/>
            <person name="Korchina V."/>
            <person name="Kovar C."/>
            <person name="Mata R."/>
            <person name="Mathew T."/>
            <person name="Ngo R."/>
            <person name="Nguyen L."/>
            <person name="Nguyen N."/>
            <person name="Okwuonu G."/>
            <person name="Ongeri F."/>
            <person name="Pham C."/>
            <person name="Simmons D."/>
            <person name="Wilczek-Boney K."/>
            <person name="Hale W."/>
            <person name="Jakkamsetti A."/>
            <person name="Pham P."/>
            <person name="Ruth R."/>
            <person name="San Lucas F."/>
            <person name="Warren J."/>
            <person name="Zhang J."/>
            <person name="Zhao Z."/>
            <person name="Zhou C."/>
            <person name="Zhu D."/>
            <person name="Lee S."/>
            <person name="Bess C."/>
            <person name="Blankenburg K."/>
            <person name="Forbes L."/>
            <person name="Fu Q."/>
            <person name="Gubbala S."/>
            <person name="Hirani K."/>
            <person name="Jayaseelan J.C."/>
            <person name="Lara F."/>
            <person name="Munidasa M."/>
            <person name="Palculict T."/>
            <person name="Patil S."/>
            <person name="Pu L.-L."/>
            <person name="Saada N."/>
            <person name="Tang L."/>
            <person name="Weissenberger G."/>
            <person name="Zhu Y."/>
            <person name="Hemphill L."/>
            <person name="Shang Y."/>
            <person name="Youmans B."/>
            <person name="Ayvaz T."/>
            <person name="Ross M."/>
            <person name="Santibanez J."/>
            <person name="Aqrawi P."/>
            <person name="Gross S."/>
            <person name="Joshi V."/>
            <person name="Fowler G."/>
            <person name="Nazareth L."/>
            <person name="Reid J."/>
            <person name="Worley K."/>
            <person name="Petrosino J."/>
            <person name="Highlander S."/>
            <person name="Gibbs R."/>
        </authorList>
    </citation>
    <scope>NUCLEOTIDE SEQUENCE [LARGE SCALE GENOMIC DNA]</scope>
    <source>
        <strain evidence="2 3">ATCC 23263</strain>
    </source>
</reference>
<comment type="caution">
    <text evidence="2">The sequence shown here is derived from an EMBL/GenBank/DDBJ whole genome shotgun (WGS) entry which is preliminary data.</text>
</comment>
<evidence type="ECO:0000259" key="1">
    <source>
        <dbReference type="Pfam" id="PF01243"/>
    </source>
</evidence>
<dbReference type="Gene3D" id="2.30.110.10">
    <property type="entry name" value="Electron Transport, Fmn-binding Protein, Chain A"/>
    <property type="match status" value="1"/>
</dbReference>
<dbReference type="SUPFAM" id="SSF50475">
    <property type="entry name" value="FMN-binding split barrel"/>
    <property type="match status" value="1"/>
</dbReference>
<organism evidence="2 3">
    <name type="scientific">Pseudoramibacter alactolyticus ATCC 23263</name>
    <dbReference type="NCBI Taxonomy" id="887929"/>
    <lineage>
        <taxon>Bacteria</taxon>
        <taxon>Bacillati</taxon>
        <taxon>Bacillota</taxon>
        <taxon>Clostridia</taxon>
        <taxon>Eubacteriales</taxon>
        <taxon>Eubacteriaceae</taxon>
        <taxon>Pseudoramibacter</taxon>
    </lineage>
</organism>
<name>E6MHP9_9FIRM</name>
<dbReference type="InterPro" id="IPR012349">
    <property type="entry name" value="Split_barrel_FMN-bd"/>
</dbReference>